<evidence type="ECO:0000313" key="3">
    <source>
        <dbReference type="Proteomes" id="UP000218151"/>
    </source>
</evidence>
<proteinExistence type="predicted"/>
<dbReference type="Proteomes" id="UP000218151">
    <property type="component" value="Unassembled WGS sequence"/>
</dbReference>
<dbReference type="InterPro" id="IPR009560">
    <property type="entry name" value="DUF1176"/>
</dbReference>
<dbReference type="EMBL" id="NSLI01000003">
    <property type="protein sequence ID" value="PAX08155.1"/>
    <property type="molecule type" value="Genomic_DNA"/>
</dbReference>
<dbReference type="AlphaFoldDB" id="A0A2A2SG18"/>
<reference evidence="3" key="1">
    <citation type="submission" date="2017-09" db="EMBL/GenBank/DDBJ databases">
        <authorList>
            <person name="Feng G."/>
            <person name="Zhu H."/>
        </authorList>
    </citation>
    <scope>NUCLEOTIDE SEQUENCE [LARGE SCALE GENOMIC DNA]</scope>
    <source>
        <strain evidence="3">1PNM-20</strain>
    </source>
</reference>
<dbReference type="OrthoDB" id="330924at2"/>
<organism evidence="2 3">
    <name type="scientific">Sphingomonas lenta</name>
    <dbReference type="NCBI Taxonomy" id="1141887"/>
    <lineage>
        <taxon>Bacteria</taxon>
        <taxon>Pseudomonadati</taxon>
        <taxon>Pseudomonadota</taxon>
        <taxon>Alphaproteobacteria</taxon>
        <taxon>Sphingomonadales</taxon>
        <taxon>Sphingomonadaceae</taxon>
        <taxon>Sphingomonas</taxon>
    </lineage>
</organism>
<dbReference type="Pfam" id="PF06674">
    <property type="entry name" value="DUF1176"/>
    <property type="match status" value="1"/>
</dbReference>
<dbReference type="RefSeq" id="WP_095998397.1">
    <property type="nucleotide sequence ID" value="NZ_NSLI01000003.1"/>
</dbReference>
<gene>
    <name evidence="2" type="ORF">CKY28_11280</name>
</gene>
<evidence type="ECO:0008006" key="4">
    <source>
        <dbReference type="Google" id="ProtNLM"/>
    </source>
</evidence>
<feature type="region of interest" description="Disordered" evidence="1">
    <location>
        <begin position="146"/>
        <end position="182"/>
    </location>
</feature>
<accession>A0A2A2SG18</accession>
<keyword evidence="3" id="KW-1185">Reference proteome</keyword>
<name>A0A2A2SG18_9SPHN</name>
<evidence type="ECO:0000256" key="1">
    <source>
        <dbReference type="SAM" id="MobiDB-lite"/>
    </source>
</evidence>
<comment type="caution">
    <text evidence="2">The sequence shown here is derived from an EMBL/GenBank/DDBJ whole genome shotgun (WGS) entry which is preliminary data.</text>
</comment>
<protein>
    <recommendedName>
        <fullName evidence="4">DUF1176 domain-containing protein</fullName>
    </recommendedName>
</protein>
<sequence>MFLLALAAQAIQPQPGELKTFGDWTVGCDNARACRAVALVPDGEDRAEYLLLVIDREGAPNAPPVLSFTTERELAARDVTLRVDGERVGQLTGDPLPFNRALASALVNGERAAVTDLRGRTLASASLTGLAAAFLYMDERQRRLGTQGALRRTGPKPDAAVPAPPPLPRVVEPAPTTKPPRRLAPATAAKLIGPDNATCEYAQGRVEPQAFRLDATHSLALVTHPCGNGAYNIMTSVYVLDEQGRTSPARFDSVPGFEGGDGNVLVNGDWDPRTRRLSEFPKARGLGDCGTSSDYAWDGARFRLVRSAAMGECRGSIDYIVNWRAEVVPAR</sequence>
<evidence type="ECO:0000313" key="2">
    <source>
        <dbReference type="EMBL" id="PAX08155.1"/>
    </source>
</evidence>